<dbReference type="KEGG" id="pgb:H744_2c1678"/>
<dbReference type="HOGENOM" id="CLU_1097750_0_0_6"/>
<dbReference type="OrthoDB" id="9942852at2"/>
<organism evidence="1 2">
    <name type="scientific">Photobacterium gaetbulicola Gung47</name>
    <dbReference type="NCBI Taxonomy" id="658445"/>
    <lineage>
        <taxon>Bacteria</taxon>
        <taxon>Pseudomonadati</taxon>
        <taxon>Pseudomonadota</taxon>
        <taxon>Gammaproteobacteria</taxon>
        <taxon>Vibrionales</taxon>
        <taxon>Vibrionaceae</taxon>
        <taxon>Photobacterium</taxon>
    </lineage>
</organism>
<name>A0A0C5W9X4_9GAMM</name>
<dbReference type="AlphaFoldDB" id="A0A0C5W9X4"/>
<accession>A0A0C5W9X4</accession>
<evidence type="ECO:0000313" key="2">
    <source>
        <dbReference type="Proteomes" id="UP000032303"/>
    </source>
</evidence>
<keyword evidence="2" id="KW-1185">Reference proteome</keyword>
<dbReference type="EMBL" id="CP005974">
    <property type="protein sequence ID" value="AJR08351.1"/>
    <property type="molecule type" value="Genomic_DNA"/>
</dbReference>
<evidence type="ECO:0008006" key="3">
    <source>
        <dbReference type="Google" id="ProtNLM"/>
    </source>
</evidence>
<evidence type="ECO:0000313" key="1">
    <source>
        <dbReference type="EMBL" id="AJR08351.1"/>
    </source>
</evidence>
<reference evidence="1 2" key="1">
    <citation type="submission" date="2013-05" db="EMBL/GenBank/DDBJ databases">
        <title>Complete genome sequence of the lipase-producing bacterium Photobacterium gaetbulicola Gung47.</title>
        <authorList>
            <person name="Kim Y.-O."/>
        </authorList>
    </citation>
    <scope>NUCLEOTIDE SEQUENCE [LARGE SCALE GENOMIC DNA]</scope>
    <source>
        <strain evidence="1 2">Gung47</strain>
    </source>
</reference>
<dbReference type="PROSITE" id="PS51257">
    <property type="entry name" value="PROKAR_LIPOPROTEIN"/>
    <property type="match status" value="1"/>
</dbReference>
<proteinExistence type="predicted"/>
<dbReference type="PATRIC" id="fig|658445.3.peg.3599"/>
<protein>
    <recommendedName>
        <fullName evidence="3">Lipoprotein</fullName>
    </recommendedName>
</protein>
<sequence>MKKELLVILCSSVLLFGCGGGSGSGSINDQDRDLDGDNNSTRSDYGIYALDSEAEVVPFSVILSKNGIISVGYNNGGLSLSGFSLVGTEGSSINHDFYLSDDTGAVRYKASLQFESTGQSTGDVLPYTLKIPHFNVDESGLVIYGKTEGHTGGDELLDKAYSIPTNDMFYTYNGNNTFTITGQQGCTTTAKALNSGLGNPEQMHYDVLIKESTCETDDHSTGLLTIMRVDSVHTLGIVIQLKNRYSGFAGIAM</sequence>
<gene>
    <name evidence="1" type="ORF">H744_2c1678</name>
</gene>
<dbReference type="Proteomes" id="UP000032303">
    <property type="component" value="Chromosome 2"/>
</dbReference>